<dbReference type="InterPro" id="IPR007788">
    <property type="entry name" value="QCT"/>
</dbReference>
<dbReference type="Gene3D" id="2.130.10.10">
    <property type="entry name" value="YVTN repeat-like/Quinoprotein amine dehydrogenase"/>
    <property type="match status" value="1"/>
</dbReference>
<evidence type="ECO:0000313" key="2">
    <source>
        <dbReference type="EMBL" id="SFL99793.1"/>
    </source>
</evidence>
<dbReference type="RefSeq" id="WP_093387662.1">
    <property type="nucleotide sequence ID" value="NZ_FOTW01000010.1"/>
</dbReference>
<evidence type="ECO:0000256" key="1">
    <source>
        <dbReference type="SAM" id="SignalP"/>
    </source>
</evidence>
<dbReference type="Pfam" id="PF05096">
    <property type="entry name" value="Glu_cyclase_2"/>
    <property type="match status" value="1"/>
</dbReference>
<dbReference type="GO" id="GO:0016603">
    <property type="term" value="F:glutaminyl-peptide cyclotransferase activity"/>
    <property type="evidence" value="ECO:0007669"/>
    <property type="project" value="InterPro"/>
</dbReference>
<keyword evidence="2" id="KW-0808">Transferase</keyword>
<dbReference type="SUPFAM" id="SSF50969">
    <property type="entry name" value="YVTN repeat-like/Quinoprotein amine dehydrogenase"/>
    <property type="match status" value="1"/>
</dbReference>
<dbReference type="PANTHER" id="PTHR31270">
    <property type="entry name" value="GLUTAMINYL-PEPTIDE CYCLOTRANSFERASE"/>
    <property type="match status" value="1"/>
</dbReference>
<feature type="signal peptide" evidence="1">
    <location>
        <begin position="1"/>
        <end position="28"/>
    </location>
</feature>
<dbReference type="InterPro" id="IPR011044">
    <property type="entry name" value="Quino_amine_DH_bsu"/>
</dbReference>
<dbReference type="AlphaFoldDB" id="A0A1I4M9Q7"/>
<evidence type="ECO:0000313" key="3">
    <source>
        <dbReference type="Proteomes" id="UP000199470"/>
    </source>
</evidence>
<sequence>MRAPSPRAAGAFLLKLLGLLALAHVAGAASRAPAAAPPPPSTIPVYRYEVLHAYPHDANAFTQGLFYDQGVLYESTGLQGRSSVRKVRLETGEVLQQTNLSPAVFGEGITHWDKRLVGVTWQSELGYVLDQDSFAVQQLFNYKGEGWGLTQDGQSIIMSDGSAELRFLDPQTLQERRRLRVTADGRPVDQLNELEWVEGEIYANIWQSDRIARIDPASGKVVGWIDLAGLLGAKERAGANPDVLNGIAYDSAGKRLFVTGKLWPKLYEIRLAAPAKPAPRR</sequence>
<dbReference type="PANTHER" id="PTHR31270:SF1">
    <property type="entry name" value="GLUTAMINYL-PEPTIDE CYCLOTRANSFERASE"/>
    <property type="match status" value="1"/>
</dbReference>
<dbReference type="STRING" id="758825.SAMN02982985_02337"/>
<gene>
    <name evidence="2" type="ORF">SAMN02982985_02337</name>
</gene>
<keyword evidence="3" id="KW-1185">Reference proteome</keyword>
<dbReference type="Proteomes" id="UP000199470">
    <property type="component" value="Unassembled WGS sequence"/>
</dbReference>
<organism evidence="2 3">
    <name type="scientific">Rugamonas rubra</name>
    <dbReference type="NCBI Taxonomy" id="758825"/>
    <lineage>
        <taxon>Bacteria</taxon>
        <taxon>Pseudomonadati</taxon>
        <taxon>Pseudomonadota</taxon>
        <taxon>Betaproteobacteria</taxon>
        <taxon>Burkholderiales</taxon>
        <taxon>Oxalobacteraceae</taxon>
        <taxon>Telluria group</taxon>
        <taxon>Rugamonas</taxon>
    </lineage>
</organism>
<feature type="chain" id="PRO_5011664771" evidence="1">
    <location>
        <begin position="29"/>
        <end position="281"/>
    </location>
</feature>
<keyword evidence="1" id="KW-0732">Signal</keyword>
<dbReference type="EMBL" id="FOTW01000010">
    <property type="protein sequence ID" value="SFL99793.1"/>
    <property type="molecule type" value="Genomic_DNA"/>
</dbReference>
<proteinExistence type="predicted"/>
<reference evidence="2 3" key="1">
    <citation type="submission" date="2016-10" db="EMBL/GenBank/DDBJ databases">
        <authorList>
            <person name="de Groot N.N."/>
        </authorList>
    </citation>
    <scope>NUCLEOTIDE SEQUENCE [LARGE SCALE GENOMIC DNA]</scope>
    <source>
        <strain evidence="2 3">ATCC 43154</strain>
    </source>
</reference>
<dbReference type="InterPro" id="IPR015943">
    <property type="entry name" value="WD40/YVTN_repeat-like_dom_sf"/>
</dbReference>
<name>A0A1I4M9Q7_9BURK</name>
<accession>A0A1I4M9Q7</accession>
<dbReference type="OrthoDB" id="9783700at2"/>
<protein>
    <submittedName>
        <fullName evidence="2">Glutaminyl-peptide cyclotransferase</fullName>
    </submittedName>
</protein>